<sequence>MHTHKFCGGKVLLDEYAIDSIEKASLRLDQEGRSGRGLSTHEYNAAAIVNGHVDWIDGDFRAALVAMGADWAYGLVAVILDHWEREMTLPADHPNAPKGDQCVLKG</sequence>
<evidence type="ECO:0000313" key="1">
    <source>
        <dbReference type="EMBL" id="MFD1787107.1"/>
    </source>
</evidence>
<dbReference type="RefSeq" id="WP_380939476.1">
    <property type="nucleotide sequence ID" value="NZ_JBHUFC010000002.1"/>
</dbReference>
<reference evidence="2" key="1">
    <citation type="journal article" date="2019" name="Int. J. Syst. Evol. Microbiol.">
        <title>The Global Catalogue of Microorganisms (GCM) 10K type strain sequencing project: providing services to taxonomists for standard genome sequencing and annotation.</title>
        <authorList>
            <consortium name="The Broad Institute Genomics Platform"/>
            <consortium name="The Broad Institute Genome Sequencing Center for Infectious Disease"/>
            <person name="Wu L."/>
            <person name="Ma J."/>
        </authorList>
    </citation>
    <scope>NUCLEOTIDE SEQUENCE [LARGE SCALE GENOMIC DNA]</scope>
    <source>
        <strain evidence="2">Q85</strain>
    </source>
</reference>
<name>A0ABW4NAD1_9SPHN</name>
<dbReference type="Proteomes" id="UP001597283">
    <property type="component" value="Unassembled WGS sequence"/>
</dbReference>
<protein>
    <submittedName>
        <fullName evidence="1">Uncharacterized protein</fullName>
    </submittedName>
</protein>
<keyword evidence="2" id="KW-1185">Reference proteome</keyword>
<proteinExistence type="predicted"/>
<comment type="caution">
    <text evidence="1">The sequence shown here is derived from an EMBL/GenBank/DDBJ whole genome shotgun (WGS) entry which is preliminary data.</text>
</comment>
<gene>
    <name evidence="1" type="ORF">ACFSC3_05945</name>
</gene>
<dbReference type="EMBL" id="JBHUFC010000002">
    <property type="protein sequence ID" value="MFD1787107.1"/>
    <property type="molecule type" value="Genomic_DNA"/>
</dbReference>
<organism evidence="1 2">
    <name type="scientific">Sphingomonas floccifaciens</name>
    <dbReference type="NCBI Taxonomy" id="1844115"/>
    <lineage>
        <taxon>Bacteria</taxon>
        <taxon>Pseudomonadati</taxon>
        <taxon>Pseudomonadota</taxon>
        <taxon>Alphaproteobacteria</taxon>
        <taxon>Sphingomonadales</taxon>
        <taxon>Sphingomonadaceae</taxon>
        <taxon>Sphingomonas</taxon>
    </lineage>
</organism>
<evidence type="ECO:0000313" key="2">
    <source>
        <dbReference type="Proteomes" id="UP001597283"/>
    </source>
</evidence>
<accession>A0ABW4NAD1</accession>